<dbReference type="RefSeq" id="WP_005872743.1">
    <property type="nucleotide sequence ID" value="NZ_ACYG01000030.1"/>
</dbReference>
<name>C8PKE5_9BACT</name>
<evidence type="ECO:0000313" key="1">
    <source>
        <dbReference type="EMBL" id="EEV16554.1"/>
    </source>
</evidence>
<sequence>MKRNYKKIIPVRGRRKFSINNFRKIFAEGDILQIGQRRFLFCSWNNLLRINGDNSGKFIVLPPEANAKNNNGLISKKWILENLDFVCDTESPRNISIFSYYDSFLAEYKRINDKIPAKFTYKFLEFKDDLKNGDIIECHKAFRPYDRKIKFIVATDTKGCPRLPYLEGFYSGMFAPIGYSDKMHSNKGREYAISSSWLIKNWEAAFVGNCDIRHTYVNLQNRKEILNFTDKQLENFVKKKRKKLKFKWKK</sequence>
<proteinExistence type="predicted"/>
<dbReference type="STRING" id="824.CGRAC_2105"/>
<dbReference type="EMBL" id="ACYG01000030">
    <property type="protein sequence ID" value="EEV16554.1"/>
    <property type="molecule type" value="Genomic_DNA"/>
</dbReference>
<keyword evidence="2" id="KW-1185">Reference proteome</keyword>
<accession>C8PKE5</accession>
<comment type="caution">
    <text evidence="1">The sequence shown here is derived from an EMBL/GenBank/DDBJ whole genome shotgun (WGS) entry which is preliminary data.</text>
</comment>
<gene>
    <name evidence="1" type="ORF">CAMGR0001_0166</name>
</gene>
<evidence type="ECO:0000313" key="2">
    <source>
        <dbReference type="Proteomes" id="UP000005709"/>
    </source>
</evidence>
<reference evidence="1 2" key="1">
    <citation type="submission" date="2009-07" db="EMBL/GenBank/DDBJ databases">
        <authorList>
            <person name="Madupu R."/>
            <person name="Sebastian Y."/>
            <person name="Durkin A.S."/>
            <person name="Torralba M."/>
            <person name="Methe B."/>
            <person name="Sutton G.G."/>
            <person name="Strausberg R.L."/>
            <person name="Nelson K.E."/>
        </authorList>
    </citation>
    <scope>NUCLEOTIDE SEQUENCE [LARGE SCALE GENOMIC DNA]</scope>
    <source>
        <strain evidence="1 2">RM3268</strain>
    </source>
</reference>
<dbReference type="AlphaFoldDB" id="C8PKE5"/>
<protein>
    <submittedName>
        <fullName evidence="1">Uncharacterized protein</fullName>
    </submittedName>
</protein>
<organism evidence="1 2">
    <name type="scientific">Campylobacter gracilis RM3268</name>
    <dbReference type="NCBI Taxonomy" id="553220"/>
    <lineage>
        <taxon>Bacteria</taxon>
        <taxon>Pseudomonadati</taxon>
        <taxon>Campylobacterota</taxon>
        <taxon>Epsilonproteobacteria</taxon>
        <taxon>Campylobacterales</taxon>
        <taxon>Campylobacteraceae</taxon>
        <taxon>Campylobacter</taxon>
    </lineage>
</organism>
<dbReference type="Proteomes" id="UP000005709">
    <property type="component" value="Unassembled WGS sequence"/>
</dbReference>